<proteinExistence type="inferred from homology"/>
<keyword evidence="4" id="KW-1185">Reference proteome</keyword>
<dbReference type="Gene3D" id="3.40.50.620">
    <property type="entry name" value="HUPs"/>
    <property type="match status" value="1"/>
</dbReference>
<dbReference type="PANTHER" id="PTHR46268">
    <property type="entry name" value="STRESS RESPONSE PROTEIN NHAX"/>
    <property type="match status" value="1"/>
</dbReference>
<organism evidence="3 4">
    <name type="scientific">Nocardioides faecalis</name>
    <dbReference type="NCBI Taxonomy" id="2803858"/>
    <lineage>
        <taxon>Bacteria</taxon>
        <taxon>Bacillati</taxon>
        <taxon>Actinomycetota</taxon>
        <taxon>Actinomycetes</taxon>
        <taxon>Propionibacteriales</taxon>
        <taxon>Nocardioidaceae</taxon>
        <taxon>Nocardioides</taxon>
    </lineage>
</organism>
<dbReference type="Pfam" id="PF00582">
    <property type="entry name" value="Usp"/>
    <property type="match status" value="1"/>
</dbReference>
<evidence type="ECO:0000259" key="2">
    <source>
        <dbReference type="Pfam" id="PF00582"/>
    </source>
</evidence>
<accession>A0A938Y3J6</accession>
<gene>
    <name evidence="3" type="ORF">JK386_15065</name>
</gene>
<evidence type="ECO:0000313" key="4">
    <source>
        <dbReference type="Proteomes" id="UP000663791"/>
    </source>
</evidence>
<name>A0A938Y3J6_9ACTN</name>
<dbReference type="InterPro" id="IPR006016">
    <property type="entry name" value="UspA"/>
</dbReference>
<protein>
    <submittedName>
        <fullName evidence="3">Universal stress protein</fullName>
    </submittedName>
</protein>
<comment type="similarity">
    <text evidence="1">Belongs to the universal stress protein A family.</text>
</comment>
<dbReference type="RefSeq" id="WP_205292534.1">
    <property type="nucleotide sequence ID" value="NZ_CP074406.1"/>
</dbReference>
<dbReference type="AlphaFoldDB" id="A0A938Y3J6"/>
<evidence type="ECO:0000256" key="1">
    <source>
        <dbReference type="ARBA" id="ARBA00008791"/>
    </source>
</evidence>
<dbReference type="InterPro" id="IPR014729">
    <property type="entry name" value="Rossmann-like_a/b/a_fold"/>
</dbReference>
<comment type="caution">
    <text evidence="3">The sequence shown here is derived from an EMBL/GenBank/DDBJ whole genome shotgun (WGS) entry which is preliminary data.</text>
</comment>
<dbReference type="EMBL" id="JAERTX010000014">
    <property type="protein sequence ID" value="MBM9461221.1"/>
    <property type="molecule type" value="Genomic_DNA"/>
</dbReference>
<reference evidence="3" key="1">
    <citation type="submission" date="2021-01" db="EMBL/GenBank/DDBJ databases">
        <title>Novel species in genus Nocardioides.</title>
        <authorList>
            <person name="Zhang G."/>
        </authorList>
    </citation>
    <scope>NUCLEOTIDE SEQUENCE</scope>
    <source>
        <strain evidence="3">Zg-536</strain>
    </source>
</reference>
<dbReference type="Proteomes" id="UP000663791">
    <property type="component" value="Unassembled WGS sequence"/>
</dbReference>
<dbReference type="PRINTS" id="PR01438">
    <property type="entry name" value="UNVRSLSTRESS"/>
</dbReference>
<feature type="domain" description="UspA" evidence="2">
    <location>
        <begin position="4"/>
        <end position="138"/>
    </location>
</feature>
<sequence length="143" mass="14884">MSNRIIVVGVDGSETAEQASRRAAEIAAISSAELHVLASYSRFEVDAIEPGVPLSSVDDVQLVAEQTVTALRGAHPDVEIVAAPAEGKPADALVRHAERVGADLIVVGNKRAQGLARVLGSVARDVTAHAPCDVYVVHTHAAH</sequence>
<evidence type="ECO:0000313" key="3">
    <source>
        <dbReference type="EMBL" id="MBM9461221.1"/>
    </source>
</evidence>
<dbReference type="PANTHER" id="PTHR46268:SF6">
    <property type="entry name" value="UNIVERSAL STRESS PROTEIN UP12"/>
    <property type="match status" value="1"/>
</dbReference>
<dbReference type="SUPFAM" id="SSF52402">
    <property type="entry name" value="Adenine nucleotide alpha hydrolases-like"/>
    <property type="match status" value="1"/>
</dbReference>
<dbReference type="CDD" id="cd00293">
    <property type="entry name" value="USP-like"/>
    <property type="match status" value="1"/>
</dbReference>
<dbReference type="InterPro" id="IPR006015">
    <property type="entry name" value="Universal_stress_UspA"/>
</dbReference>